<dbReference type="GeneID" id="57397200"/>
<protein>
    <submittedName>
        <fullName evidence="3">Sensor</fullName>
    </submittedName>
</protein>
<feature type="domain" description="FecR protein" evidence="1">
    <location>
        <begin position="112"/>
        <end position="207"/>
    </location>
</feature>
<sequence length="321" mass="35483">MPDLRPPGDPIAATVLEQAASWLLLMQERPLTPAEQAELVRWQHAGPEHARAWQRAQRLLDCLGTLPPGLARQALSRPLGSSRRTVLRSLLLATCSAPLGWWLWQRSRAGVDYLTARGERRELWLEDGTQVALNSDTALQVRFSADQRLLHLQRGELYVTTAVDRQVPPRPLRVRTGQGLMQALGTRFSVRTFPDATLLAVYQGAVKVTLDHPGAVPHEAVLQAGQQVRFSRERFGAVEAARESALAWCKGLLVAEDMPLAQWAQELMRYSDRPLAWSPAVASLRVSGTFPVDDLPLALAMLAQSHGVRVEAVGGGMRIQR</sequence>
<dbReference type="EMBL" id="AP022642">
    <property type="protein sequence ID" value="BCA28002.1"/>
    <property type="molecule type" value="Genomic_DNA"/>
</dbReference>
<dbReference type="Pfam" id="PF16220">
    <property type="entry name" value="DUF4880"/>
    <property type="match status" value="1"/>
</dbReference>
<evidence type="ECO:0000313" key="4">
    <source>
        <dbReference type="Proteomes" id="UP000501237"/>
    </source>
</evidence>
<dbReference type="PANTHER" id="PTHR30273">
    <property type="entry name" value="PERIPLASMIC SIGNAL SENSOR AND SIGMA FACTOR ACTIVATOR FECR-RELATED"/>
    <property type="match status" value="1"/>
</dbReference>
<gene>
    <name evidence="3" type="ORF">PtoMrB4_19790</name>
</gene>
<dbReference type="InterPro" id="IPR012373">
    <property type="entry name" value="Ferrdict_sens_TM"/>
</dbReference>
<feature type="domain" description="FecR N-terminal" evidence="2">
    <location>
        <begin position="17"/>
        <end position="59"/>
    </location>
</feature>
<reference evidence="3 4" key="1">
    <citation type="journal article" date="2020" name="Microbiol. Resour. Announc.">
        <title>Complete genome sequence of Pseudomonas otitidis strain MrB4, isolated from Lake Biwa in Japan.</title>
        <authorList>
            <person name="Miyazaki K."/>
            <person name="Hase E."/>
            <person name="Maruya T."/>
        </authorList>
    </citation>
    <scope>NUCLEOTIDE SEQUENCE [LARGE SCALE GENOMIC DNA]</scope>
    <source>
        <strain evidence="3 4">MrB4</strain>
    </source>
</reference>
<dbReference type="RefSeq" id="WP_172433139.1">
    <property type="nucleotide sequence ID" value="NZ_AP022642.1"/>
</dbReference>
<dbReference type="GO" id="GO:0016989">
    <property type="term" value="F:sigma factor antagonist activity"/>
    <property type="evidence" value="ECO:0007669"/>
    <property type="project" value="TreeGrafter"/>
</dbReference>
<dbReference type="InterPro" id="IPR032623">
    <property type="entry name" value="FecR_N"/>
</dbReference>
<dbReference type="Gene3D" id="2.60.120.1440">
    <property type="match status" value="1"/>
</dbReference>
<organism evidence="3 4">
    <name type="scientific">Metapseudomonas otitidis</name>
    <dbReference type="NCBI Taxonomy" id="319939"/>
    <lineage>
        <taxon>Bacteria</taxon>
        <taxon>Pseudomonadati</taxon>
        <taxon>Pseudomonadota</taxon>
        <taxon>Gammaproteobacteria</taxon>
        <taxon>Pseudomonadales</taxon>
        <taxon>Pseudomonadaceae</taxon>
        <taxon>Metapseudomonas</taxon>
    </lineage>
</organism>
<dbReference type="AlphaFoldDB" id="A0A679GFX0"/>
<evidence type="ECO:0000259" key="2">
    <source>
        <dbReference type="Pfam" id="PF16220"/>
    </source>
</evidence>
<dbReference type="Proteomes" id="UP000501237">
    <property type="component" value="Chromosome"/>
</dbReference>
<evidence type="ECO:0000259" key="1">
    <source>
        <dbReference type="Pfam" id="PF04773"/>
    </source>
</evidence>
<proteinExistence type="predicted"/>
<dbReference type="KEGG" id="poj:PtoMrB4_19790"/>
<dbReference type="InterPro" id="IPR006860">
    <property type="entry name" value="FecR"/>
</dbReference>
<evidence type="ECO:0000313" key="3">
    <source>
        <dbReference type="EMBL" id="BCA28002.1"/>
    </source>
</evidence>
<dbReference type="PANTHER" id="PTHR30273:SF2">
    <property type="entry name" value="PROTEIN FECR"/>
    <property type="match status" value="1"/>
</dbReference>
<dbReference type="PIRSF" id="PIRSF018266">
    <property type="entry name" value="FecR"/>
    <property type="match status" value="1"/>
</dbReference>
<dbReference type="Pfam" id="PF04773">
    <property type="entry name" value="FecR"/>
    <property type="match status" value="1"/>
</dbReference>
<accession>A0A679GFX0</accession>
<name>A0A679GFX0_9GAMM</name>